<evidence type="ECO:0000313" key="6">
    <source>
        <dbReference type="Proteomes" id="UP001413721"/>
    </source>
</evidence>
<dbReference type="CDD" id="cd02440">
    <property type="entry name" value="AdoMet_MTases"/>
    <property type="match status" value="1"/>
</dbReference>
<dbReference type="Proteomes" id="UP001413721">
    <property type="component" value="Unassembled WGS sequence"/>
</dbReference>
<keyword evidence="2" id="KW-0808">Transferase</keyword>
<dbReference type="InterPro" id="IPR016461">
    <property type="entry name" value="COMT-like"/>
</dbReference>
<dbReference type="RefSeq" id="WP_345934513.1">
    <property type="nucleotide sequence ID" value="NZ_JBBKTV010000007.1"/>
</dbReference>
<dbReference type="EMBL" id="JBBKTW010000003">
    <property type="protein sequence ID" value="MEN2988605.1"/>
    <property type="molecule type" value="Genomic_DNA"/>
</dbReference>
<evidence type="ECO:0000256" key="2">
    <source>
        <dbReference type="ARBA" id="ARBA00022679"/>
    </source>
</evidence>
<keyword evidence="3" id="KW-0949">S-adenosyl-L-methionine</keyword>
<name>A0ABU9YII1_9PROT</name>
<evidence type="ECO:0000259" key="4">
    <source>
        <dbReference type="Pfam" id="PF00891"/>
    </source>
</evidence>
<dbReference type="PANTHER" id="PTHR43712">
    <property type="entry name" value="PUTATIVE (AFU_ORTHOLOGUE AFUA_4G14580)-RELATED"/>
    <property type="match status" value="1"/>
</dbReference>
<comment type="caution">
    <text evidence="5">The sequence shown here is derived from an EMBL/GenBank/DDBJ whole genome shotgun (WGS) entry which is preliminary data.</text>
</comment>
<evidence type="ECO:0000256" key="3">
    <source>
        <dbReference type="ARBA" id="ARBA00022691"/>
    </source>
</evidence>
<reference evidence="5 6" key="1">
    <citation type="submission" date="2024-03" db="EMBL/GenBank/DDBJ databases">
        <title>High-quality draft genome sequencing of Tistrella sp. BH-R2-4.</title>
        <authorList>
            <person name="Dong C."/>
        </authorList>
    </citation>
    <scope>NUCLEOTIDE SEQUENCE [LARGE SCALE GENOMIC DNA]</scope>
    <source>
        <strain evidence="5 6">BH-R2-4</strain>
    </source>
</reference>
<dbReference type="Pfam" id="PF00891">
    <property type="entry name" value="Methyltransf_2"/>
    <property type="match status" value="1"/>
</dbReference>
<dbReference type="GO" id="GO:0032259">
    <property type="term" value="P:methylation"/>
    <property type="evidence" value="ECO:0007669"/>
    <property type="project" value="UniProtKB-KW"/>
</dbReference>
<protein>
    <submittedName>
        <fullName evidence="5">Methyltransferase</fullName>
    </submittedName>
</protein>
<dbReference type="GO" id="GO:0008168">
    <property type="term" value="F:methyltransferase activity"/>
    <property type="evidence" value="ECO:0007669"/>
    <property type="project" value="UniProtKB-KW"/>
</dbReference>
<evidence type="ECO:0000313" key="5">
    <source>
        <dbReference type="EMBL" id="MEN2988605.1"/>
    </source>
</evidence>
<dbReference type="InterPro" id="IPR036388">
    <property type="entry name" value="WH-like_DNA-bd_sf"/>
</dbReference>
<dbReference type="PROSITE" id="PS51683">
    <property type="entry name" value="SAM_OMT_II"/>
    <property type="match status" value="1"/>
</dbReference>
<gene>
    <name evidence="5" type="ORF">WG926_09845</name>
</gene>
<proteinExistence type="predicted"/>
<dbReference type="PANTHER" id="PTHR43712:SF2">
    <property type="entry name" value="O-METHYLTRANSFERASE CICE"/>
    <property type="match status" value="1"/>
</dbReference>
<feature type="domain" description="O-methyltransferase C-terminal" evidence="4">
    <location>
        <begin position="144"/>
        <end position="330"/>
    </location>
</feature>
<sequence>MLITSPEKVVSNTDDMLRLRESAFAIDMFVAATAWLGLFDHLVASPGRREAVCAALNIHARPADTMFTLLLSWGLLVEDEQGLRPSDLALDHLVAGAANDLRPYYASLKERPGVHDLLYVLRSGHSKTWEAKHAGKSDSDAKEEWTALMRRPDFAQFYTAGMDSRGAVLAPDLARMLRKPGARLLDVAGGSGIYSSAIVTANRDVAVTVLERPPVDDVARWHIDRRGQSDRIDVVGADMFADPLPEGFDTHLYSHILHDWTLESGAVLLRKSHAALNAGGQVAVYSAHLDDDKAGPAPVAEYSILMMYLYEGRCYSVAEMRSLMEQAGFADVQVSHGVGWRSLITGRKV</sequence>
<accession>A0ABU9YII1</accession>
<dbReference type="InterPro" id="IPR001077">
    <property type="entry name" value="COMT_C"/>
</dbReference>
<dbReference type="InterPro" id="IPR029063">
    <property type="entry name" value="SAM-dependent_MTases_sf"/>
</dbReference>
<keyword evidence="1 5" id="KW-0489">Methyltransferase</keyword>
<evidence type="ECO:0000256" key="1">
    <source>
        <dbReference type="ARBA" id="ARBA00022603"/>
    </source>
</evidence>
<organism evidence="5 6">
    <name type="scientific">Tistrella arctica</name>
    <dbReference type="NCBI Taxonomy" id="3133430"/>
    <lineage>
        <taxon>Bacteria</taxon>
        <taxon>Pseudomonadati</taxon>
        <taxon>Pseudomonadota</taxon>
        <taxon>Alphaproteobacteria</taxon>
        <taxon>Geminicoccales</taxon>
        <taxon>Geminicoccaceae</taxon>
        <taxon>Tistrella</taxon>
    </lineage>
</organism>
<dbReference type="Gene3D" id="3.40.50.150">
    <property type="entry name" value="Vaccinia Virus protein VP39"/>
    <property type="match status" value="1"/>
</dbReference>
<keyword evidence="6" id="KW-1185">Reference proteome</keyword>
<dbReference type="Gene3D" id="1.10.10.10">
    <property type="entry name" value="Winged helix-like DNA-binding domain superfamily/Winged helix DNA-binding domain"/>
    <property type="match status" value="1"/>
</dbReference>
<dbReference type="SUPFAM" id="SSF53335">
    <property type="entry name" value="S-adenosyl-L-methionine-dependent methyltransferases"/>
    <property type="match status" value="1"/>
</dbReference>